<dbReference type="Gene3D" id="1.25.10.10">
    <property type="entry name" value="Leucine-rich Repeat Variant"/>
    <property type="match status" value="1"/>
</dbReference>
<dbReference type="PANTHER" id="PTHR13554">
    <property type="entry name" value="26S PROTEASOME NON-ATPASE REGULATORY SUBUNIT 5-RELATED"/>
    <property type="match status" value="1"/>
</dbReference>
<evidence type="ECO:0000256" key="2">
    <source>
        <dbReference type="ARBA" id="ARBA00014933"/>
    </source>
</evidence>
<protein>
    <recommendedName>
        <fullName evidence="2">26S proteasome non-ATPase regulatory subunit 5</fullName>
    </recommendedName>
</protein>
<evidence type="ECO:0000256" key="1">
    <source>
        <dbReference type="ARBA" id="ARBA00006823"/>
    </source>
</evidence>
<organism evidence="3 4">
    <name type="scientific">Diatraea saccharalis</name>
    <name type="common">sugarcane borer</name>
    <dbReference type="NCBI Taxonomy" id="40085"/>
    <lineage>
        <taxon>Eukaryota</taxon>
        <taxon>Metazoa</taxon>
        <taxon>Ecdysozoa</taxon>
        <taxon>Arthropoda</taxon>
        <taxon>Hexapoda</taxon>
        <taxon>Insecta</taxon>
        <taxon>Pterygota</taxon>
        <taxon>Neoptera</taxon>
        <taxon>Endopterygota</taxon>
        <taxon>Lepidoptera</taxon>
        <taxon>Glossata</taxon>
        <taxon>Ditrysia</taxon>
        <taxon>Pyraloidea</taxon>
        <taxon>Crambidae</taxon>
        <taxon>Crambinae</taxon>
        <taxon>Diatraea</taxon>
    </lineage>
</organism>
<dbReference type="PANTHER" id="PTHR13554:SF10">
    <property type="entry name" value="26S PROTEASOME NON-ATPASE REGULATORY SUBUNIT 5"/>
    <property type="match status" value="1"/>
</dbReference>
<dbReference type="GO" id="GO:0005829">
    <property type="term" value="C:cytosol"/>
    <property type="evidence" value="ECO:0007669"/>
    <property type="project" value="TreeGrafter"/>
</dbReference>
<name>A0A9N9REH2_9NEOP</name>
<reference evidence="3" key="1">
    <citation type="submission" date="2021-12" db="EMBL/GenBank/DDBJ databases">
        <authorList>
            <person name="King R."/>
        </authorList>
    </citation>
    <scope>NUCLEOTIDE SEQUENCE</scope>
</reference>
<dbReference type="InterPro" id="IPR016024">
    <property type="entry name" value="ARM-type_fold"/>
</dbReference>
<dbReference type="GO" id="GO:0043248">
    <property type="term" value="P:proteasome assembly"/>
    <property type="evidence" value="ECO:0007669"/>
    <property type="project" value="InterPro"/>
</dbReference>
<dbReference type="InterPro" id="IPR011989">
    <property type="entry name" value="ARM-like"/>
</dbReference>
<dbReference type="SUPFAM" id="SSF48371">
    <property type="entry name" value="ARM repeat"/>
    <property type="match status" value="1"/>
</dbReference>
<dbReference type="EMBL" id="OU893338">
    <property type="protein sequence ID" value="CAG9795078.1"/>
    <property type="molecule type" value="Genomic_DNA"/>
</dbReference>
<dbReference type="Proteomes" id="UP001153714">
    <property type="component" value="Chromosome 7"/>
</dbReference>
<dbReference type="InterPro" id="IPR019538">
    <property type="entry name" value="PSMD5"/>
</dbReference>
<accession>A0A9N9REH2</accession>
<proteinExistence type="inferred from homology"/>
<sequence>MTEQDTQHFRIFLNQLQREESRPVALNELKNLLILKPAGEARNTIRDAGISKIIHCLNVSEKTDIDLACEVLKICFEKFQPGEIIVNYTGHVMHLLRHEKSCVRKLAVEEVHKAVTADTCLLPIPQYIDVFVAIAQLVGDSDIGVANKAIFITSNLPFEAYQKVLEEMKINLEYSVNSKCNTYEVIINITKKSPELFQLTADSGYIDHMLAELSTSDILYHLNIIELLSRLAVKPYGINYLVKQGVLKKISDLFIDLPNIPCGGLLLPGYMKFIGCIAHYYPRDIFEKYPVLIESMFDILDNGDQSVVPVTLDTFGFIGSTIEGKLCLAALGSRYTQAIEGLSQIIKNSPTDIKVRALHCYANLISIESDPNIQSNAPVDHRVTLMTREWFRSLSYRPNSMEYLFDLCKNPFPDIKLSAFALLDAVCQHHWGQELVATTAGFIEYLLDRSVDHTKETKEVKYDIIRRLSSSAAFDANIITRLQTYVDQGPFYSEVMLEVAMEDGD</sequence>
<keyword evidence="4" id="KW-1185">Reference proteome</keyword>
<comment type="similarity">
    <text evidence="1">Belongs to the proteasome subunit S5B/HSM3 family.</text>
</comment>
<dbReference type="Pfam" id="PF10508">
    <property type="entry name" value="Proteasom_PSMB"/>
    <property type="match status" value="1"/>
</dbReference>
<dbReference type="AlphaFoldDB" id="A0A9N9REH2"/>
<evidence type="ECO:0000313" key="4">
    <source>
        <dbReference type="Proteomes" id="UP001153714"/>
    </source>
</evidence>
<evidence type="ECO:0000313" key="3">
    <source>
        <dbReference type="EMBL" id="CAG9795078.1"/>
    </source>
</evidence>
<reference evidence="3" key="2">
    <citation type="submission" date="2022-10" db="EMBL/GenBank/DDBJ databases">
        <authorList>
            <consortium name="ENA_rothamsted_submissions"/>
            <consortium name="culmorum"/>
            <person name="King R."/>
        </authorList>
    </citation>
    <scope>NUCLEOTIDE SEQUENCE</scope>
</reference>
<gene>
    <name evidence="3" type="ORF">DIATSA_LOCUS12387</name>
</gene>
<dbReference type="OrthoDB" id="10250600at2759"/>